<gene>
    <name evidence="2" type="ORF">RRG08_034953</name>
</gene>
<dbReference type="AlphaFoldDB" id="A0AAE1CR53"/>
<evidence type="ECO:0000313" key="2">
    <source>
        <dbReference type="EMBL" id="KAK3730207.1"/>
    </source>
</evidence>
<dbReference type="EMBL" id="JAWDGP010007087">
    <property type="protein sequence ID" value="KAK3730207.1"/>
    <property type="molecule type" value="Genomic_DNA"/>
</dbReference>
<reference evidence="2" key="1">
    <citation type="journal article" date="2023" name="G3 (Bethesda)">
        <title>A reference genome for the long-term kleptoplast-retaining sea slug Elysia crispata morphotype clarki.</title>
        <authorList>
            <person name="Eastman K.E."/>
            <person name="Pendleton A.L."/>
            <person name="Shaikh M.A."/>
            <person name="Suttiyut T."/>
            <person name="Ogas R."/>
            <person name="Tomko P."/>
            <person name="Gavelis G."/>
            <person name="Widhalm J.R."/>
            <person name="Wisecaver J.H."/>
        </authorList>
    </citation>
    <scope>NUCLEOTIDE SEQUENCE</scope>
    <source>
        <strain evidence="2">ECLA1</strain>
    </source>
</reference>
<protein>
    <submittedName>
        <fullName evidence="2">Uncharacterized protein</fullName>
    </submittedName>
</protein>
<keyword evidence="3" id="KW-1185">Reference proteome</keyword>
<sequence length="262" mass="29300">MLLYPSNATHTIIRYSSSAVVAASSSTSPSALIHTTTTAAAAITITSRISLKKALKQTRKFQKENKTIRDMKRMKMMSKHGPCGEPKLTTGQNNIKHDSRGTFHSQDIVHGSPRDIARSNPTDFPRNRLTHTLAFLTNNVGVEGFRLRASSSLTTNTGRPEEETINVKENVRKSILQSGTSNRHRFVSSVARYVEFILSADRTRMPRDWNHFVQKDSEFCDSVMSILWWKKKGHSASVDNARRVNGREVLEGGSKSSGTVRR</sequence>
<accession>A0AAE1CR53</accession>
<dbReference type="Proteomes" id="UP001283361">
    <property type="component" value="Unassembled WGS sequence"/>
</dbReference>
<name>A0AAE1CR53_9GAST</name>
<proteinExistence type="predicted"/>
<feature type="region of interest" description="Disordered" evidence="1">
    <location>
        <begin position="104"/>
        <end position="123"/>
    </location>
</feature>
<evidence type="ECO:0000313" key="3">
    <source>
        <dbReference type="Proteomes" id="UP001283361"/>
    </source>
</evidence>
<evidence type="ECO:0000256" key="1">
    <source>
        <dbReference type="SAM" id="MobiDB-lite"/>
    </source>
</evidence>
<organism evidence="2 3">
    <name type="scientific">Elysia crispata</name>
    <name type="common">lettuce slug</name>
    <dbReference type="NCBI Taxonomy" id="231223"/>
    <lineage>
        <taxon>Eukaryota</taxon>
        <taxon>Metazoa</taxon>
        <taxon>Spiralia</taxon>
        <taxon>Lophotrochozoa</taxon>
        <taxon>Mollusca</taxon>
        <taxon>Gastropoda</taxon>
        <taxon>Heterobranchia</taxon>
        <taxon>Euthyneura</taxon>
        <taxon>Panpulmonata</taxon>
        <taxon>Sacoglossa</taxon>
        <taxon>Placobranchoidea</taxon>
        <taxon>Plakobranchidae</taxon>
        <taxon>Elysia</taxon>
    </lineage>
</organism>
<comment type="caution">
    <text evidence="2">The sequence shown here is derived from an EMBL/GenBank/DDBJ whole genome shotgun (WGS) entry which is preliminary data.</text>
</comment>